<comment type="caution">
    <text evidence="3">The sequence shown here is derived from an EMBL/GenBank/DDBJ whole genome shotgun (WGS) entry which is preliminary data.</text>
</comment>
<accession>A0ABW3XGF2</accession>
<feature type="region of interest" description="Disordered" evidence="1">
    <location>
        <begin position="54"/>
        <end position="81"/>
    </location>
</feature>
<dbReference type="Proteomes" id="UP001597058">
    <property type="component" value="Unassembled WGS sequence"/>
</dbReference>
<proteinExistence type="predicted"/>
<dbReference type="PANTHER" id="PTHR38589">
    <property type="entry name" value="BLR0621 PROTEIN"/>
    <property type="match status" value="1"/>
</dbReference>
<dbReference type="Pfam" id="PF03734">
    <property type="entry name" value="YkuD"/>
    <property type="match status" value="1"/>
</dbReference>
<feature type="domain" description="L,D-TPase catalytic" evidence="2">
    <location>
        <begin position="130"/>
        <end position="263"/>
    </location>
</feature>
<evidence type="ECO:0000259" key="2">
    <source>
        <dbReference type="Pfam" id="PF03734"/>
    </source>
</evidence>
<reference evidence="4" key="1">
    <citation type="journal article" date="2019" name="Int. J. Syst. Evol. Microbiol.">
        <title>The Global Catalogue of Microorganisms (GCM) 10K type strain sequencing project: providing services to taxonomists for standard genome sequencing and annotation.</title>
        <authorList>
            <consortium name="The Broad Institute Genomics Platform"/>
            <consortium name="The Broad Institute Genome Sequencing Center for Infectious Disease"/>
            <person name="Wu L."/>
            <person name="Ma J."/>
        </authorList>
    </citation>
    <scope>NUCLEOTIDE SEQUENCE [LARGE SCALE GENOMIC DNA]</scope>
    <source>
        <strain evidence="4">CGMCC 4.7020</strain>
    </source>
</reference>
<dbReference type="RefSeq" id="WP_248001835.1">
    <property type="nucleotide sequence ID" value="NZ_JBHSKH010000001.1"/>
</dbReference>
<name>A0ABW3XGF2_9ACTN</name>
<dbReference type="InterPro" id="IPR005490">
    <property type="entry name" value="LD_TPept_cat_dom"/>
</dbReference>
<protein>
    <submittedName>
        <fullName evidence="3">L,D-transpeptidase family protein</fullName>
    </submittedName>
</protein>
<feature type="region of interest" description="Disordered" evidence="1">
    <location>
        <begin position="1"/>
        <end position="22"/>
    </location>
</feature>
<feature type="compositionally biased region" description="Basic residues" evidence="1">
    <location>
        <begin position="1"/>
        <end position="19"/>
    </location>
</feature>
<dbReference type="EMBL" id="JBHTMM010000025">
    <property type="protein sequence ID" value="MFD1308270.1"/>
    <property type="molecule type" value="Genomic_DNA"/>
</dbReference>
<keyword evidence="4" id="KW-1185">Reference proteome</keyword>
<gene>
    <name evidence="3" type="ORF">ACFQ5X_20715</name>
</gene>
<dbReference type="PANTHER" id="PTHR38589:SF1">
    <property type="entry name" value="BLR0621 PROTEIN"/>
    <property type="match status" value="1"/>
</dbReference>
<evidence type="ECO:0000256" key="1">
    <source>
        <dbReference type="SAM" id="MobiDB-lite"/>
    </source>
</evidence>
<sequence length="273" mass="29488">MWRSSGTRHSHRTARRGGARHLGGARQAMAATVACGALLSAVTACGALSAETNPAGAPGTDGPAASARPRPAPAPRPASVSRVPGIGDMMWDQVPAATGQVVAVYGDHEDSPDALVVLYEWRGTTWERTAGWRAHNGRLGWTTDHHMDDEHTPVGVFTLSDAGGTLDDPGSLLRYRQDTHAFAPPEDADASHRHDFDYVIAIDYNRLRGTPPYDWNRPLGEEKGGGIWLHLDHGDGTSGCVTVPESAMRTLLRTLDPLRHPVVVMGDREYLRR</sequence>
<feature type="compositionally biased region" description="Low complexity" evidence="1">
    <location>
        <begin position="54"/>
        <end position="69"/>
    </location>
</feature>
<evidence type="ECO:0000313" key="3">
    <source>
        <dbReference type="EMBL" id="MFD1308270.1"/>
    </source>
</evidence>
<evidence type="ECO:0000313" key="4">
    <source>
        <dbReference type="Proteomes" id="UP001597058"/>
    </source>
</evidence>
<organism evidence="3 4">
    <name type="scientific">Streptomyces kaempferi</name>
    <dbReference type="NCBI Taxonomy" id="333725"/>
    <lineage>
        <taxon>Bacteria</taxon>
        <taxon>Bacillati</taxon>
        <taxon>Actinomycetota</taxon>
        <taxon>Actinomycetes</taxon>
        <taxon>Kitasatosporales</taxon>
        <taxon>Streptomycetaceae</taxon>
        <taxon>Streptomyces</taxon>
    </lineage>
</organism>